<name>D2BAB4_STRRD</name>
<dbReference type="AlphaFoldDB" id="D2BAB4"/>
<gene>
    <name evidence="2" type="ordered locus">Sros_5161</name>
</gene>
<feature type="signal peptide" evidence="1">
    <location>
        <begin position="1"/>
        <end position="39"/>
    </location>
</feature>
<proteinExistence type="predicted"/>
<dbReference type="STRING" id="479432.Sros_5161"/>
<organism evidence="2 3">
    <name type="scientific">Streptosporangium roseum (strain ATCC 12428 / DSM 43021 / JCM 3005 / KCTC 9067 / NCIMB 10171 / NRRL 2505 / NI 9100)</name>
    <dbReference type="NCBI Taxonomy" id="479432"/>
    <lineage>
        <taxon>Bacteria</taxon>
        <taxon>Bacillati</taxon>
        <taxon>Actinomycetota</taxon>
        <taxon>Actinomycetes</taxon>
        <taxon>Streptosporangiales</taxon>
        <taxon>Streptosporangiaceae</taxon>
        <taxon>Streptosporangium</taxon>
    </lineage>
</organism>
<dbReference type="HOGENOM" id="CLU_1453671_0_0_11"/>
<protein>
    <submittedName>
        <fullName evidence="2">Uncharacterized protein</fullName>
    </submittedName>
</protein>
<evidence type="ECO:0000256" key="1">
    <source>
        <dbReference type="SAM" id="SignalP"/>
    </source>
</evidence>
<keyword evidence="3" id="KW-1185">Reference proteome</keyword>
<dbReference type="InterPro" id="IPR006311">
    <property type="entry name" value="TAT_signal"/>
</dbReference>
<evidence type="ECO:0000313" key="2">
    <source>
        <dbReference type="EMBL" id="ACZ87939.1"/>
    </source>
</evidence>
<dbReference type="PROSITE" id="PS51318">
    <property type="entry name" value="TAT"/>
    <property type="match status" value="1"/>
</dbReference>
<keyword evidence="1" id="KW-0732">Signal</keyword>
<reference evidence="2 3" key="1">
    <citation type="journal article" date="2010" name="Stand. Genomic Sci.">
        <title>Complete genome sequence of Streptosporangium roseum type strain (NI 9100).</title>
        <authorList>
            <person name="Nolan M."/>
            <person name="Sikorski J."/>
            <person name="Jando M."/>
            <person name="Lucas S."/>
            <person name="Lapidus A."/>
            <person name="Glavina Del Rio T."/>
            <person name="Chen F."/>
            <person name="Tice H."/>
            <person name="Pitluck S."/>
            <person name="Cheng J.F."/>
            <person name="Chertkov O."/>
            <person name="Sims D."/>
            <person name="Meincke L."/>
            <person name="Brettin T."/>
            <person name="Han C."/>
            <person name="Detter J.C."/>
            <person name="Bruce D."/>
            <person name="Goodwin L."/>
            <person name="Land M."/>
            <person name="Hauser L."/>
            <person name="Chang Y.J."/>
            <person name="Jeffries C.D."/>
            <person name="Ivanova N."/>
            <person name="Mavromatis K."/>
            <person name="Mikhailova N."/>
            <person name="Chen A."/>
            <person name="Palaniappan K."/>
            <person name="Chain P."/>
            <person name="Rohde M."/>
            <person name="Goker M."/>
            <person name="Bristow J."/>
            <person name="Eisen J.A."/>
            <person name="Markowitz V."/>
            <person name="Hugenholtz P."/>
            <person name="Kyrpides N.C."/>
            <person name="Klenk H.P."/>
        </authorList>
    </citation>
    <scope>NUCLEOTIDE SEQUENCE [LARGE SCALE GENOMIC DNA]</scope>
    <source>
        <strain evidence="3">ATCC 12428 / DSM 43021 / JCM 3005 / NI 9100</strain>
    </source>
</reference>
<dbReference type="Proteomes" id="UP000002029">
    <property type="component" value="Chromosome"/>
</dbReference>
<dbReference type="eggNOG" id="ENOG502ZG3Z">
    <property type="taxonomic scope" value="Bacteria"/>
</dbReference>
<sequence length="186" mass="19154">MRNQPPRPATVTRRTMLRASGAAGSTLIIGMALPTPAAAAEALSPQQREMVLQVAKAGAIYPIEVPSFGEPGTASSRVTVSRLRDAEVRLQPARLAAIRAGADLLISQGLLAAPRPALLAGIGRAAATAAPAERQALVAVAALGAATVSRHLDPASDSPATVWIGGLAHLHDRGVQPSVLRHLETR</sequence>
<feature type="chain" id="PRO_5003029032" evidence="1">
    <location>
        <begin position="40"/>
        <end position="186"/>
    </location>
</feature>
<evidence type="ECO:0000313" key="3">
    <source>
        <dbReference type="Proteomes" id="UP000002029"/>
    </source>
</evidence>
<accession>D2BAB4</accession>
<dbReference type="KEGG" id="sro:Sros_5161"/>
<dbReference type="EMBL" id="CP001814">
    <property type="protein sequence ID" value="ACZ87939.1"/>
    <property type="molecule type" value="Genomic_DNA"/>
</dbReference>